<evidence type="ECO:0000259" key="13">
    <source>
        <dbReference type="PROSITE" id="PS50157"/>
    </source>
</evidence>
<evidence type="ECO:0000313" key="14">
    <source>
        <dbReference type="EMBL" id="KAF7396473.1"/>
    </source>
</evidence>
<evidence type="ECO:0000256" key="1">
    <source>
        <dbReference type="ARBA" id="ARBA00004123"/>
    </source>
</evidence>
<dbReference type="EMBL" id="JACSEA010000007">
    <property type="protein sequence ID" value="KAF7396473.1"/>
    <property type="molecule type" value="Genomic_DNA"/>
</dbReference>
<reference evidence="14" key="1">
    <citation type="journal article" date="2020" name="G3 (Bethesda)">
        <title>High-Quality Assemblies for Three Invasive Social Wasps from the &lt;i&gt;Vespula&lt;/i&gt; Genus.</title>
        <authorList>
            <person name="Harrop T.W.R."/>
            <person name="Guhlin J."/>
            <person name="McLaughlin G.M."/>
            <person name="Permina E."/>
            <person name="Stockwell P."/>
            <person name="Gilligan J."/>
            <person name="Le Lec M.F."/>
            <person name="Gruber M.A.M."/>
            <person name="Quinn O."/>
            <person name="Lovegrove M."/>
            <person name="Duncan E.J."/>
            <person name="Remnant E.J."/>
            <person name="Van Eeckhoven J."/>
            <person name="Graham B."/>
            <person name="Knapp R.A."/>
            <person name="Langford K.W."/>
            <person name="Kronenberg Z."/>
            <person name="Press M.O."/>
            <person name="Eacker S.M."/>
            <person name="Wilson-Rankin E.E."/>
            <person name="Purcell J."/>
            <person name="Lester P.J."/>
            <person name="Dearden P.K."/>
        </authorList>
    </citation>
    <scope>NUCLEOTIDE SEQUENCE</scope>
    <source>
        <strain evidence="14">Marl-1</strain>
    </source>
</reference>
<comment type="caution">
    <text evidence="14">The sequence shown here is derived from an EMBL/GenBank/DDBJ whole genome shotgun (WGS) entry which is preliminary data.</text>
</comment>
<evidence type="ECO:0000256" key="5">
    <source>
        <dbReference type="ARBA" id="ARBA00022833"/>
    </source>
</evidence>
<keyword evidence="5" id="KW-0862">Zinc</keyword>
<dbReference type="SMART" id="SM00225">
    <property type="entry name" value="BTB"/>
    <property type="match status" value="1"/>
</dbReference>
<dbReference type="InterPro" id="IPR013087">
    <property type="entry name" value="Znf_C2H2_type"/>
</dbReference>
<accession>A0A834JXI3</accession>
<sequence length="576" mass="63481">MERKRPGPITSPAGRAAIDPELRAALAYNGASTSKQATSQTAAPSEERFPYSAIFLVTACRDITSIKRSDNFASLDFSIQTGSLARVGFPTINRQTMYTDGLLTLHYGKHPATLAAEVGAWYNGDRHVDVTLACDDGSVVRAHRVVLAAASPLLANLLRNPALDHVVHFSGVRKAQLNHLLEFIYNGEALIPSTELIPLRELFELLQINSELFEPNLAQTSSNSDPERIPTPQPSEDQESSSYESKYDSRQTSNPADCCSVLIKTEDCEEEPEVDVEGVEGEGLLAETREGSIEPPRRRDSSDPVNLSLNSGASTMSESSHDIVHRPEKQLLERRESLDEAEERTRQMAARLALGLEHGKRKPEELPIPPAEAYVVTPHRKRRPGFHNAPAQNPAFVPFNPSFETPRRLQAPHPLSLSAPPYLQDRSITPPGASHRPPSADPASAAGLEPPWGAWTLPPARAPPPPPTEDPPKSTPVREYRCTYCGKQFGMSWNLKTHLRVHTGEKPFACRLCVAMFKQKAHLLKHLCSVHRGVIAAPDNTFTCCFCSLNFDSLQELIRHLSGPHNNLLLSKNLHD</sequence>
<feature type="region of interest" description="Disordered" evidence="11">
    <location>
        <begin position="217"/>
        <end position="255"/>
    </location>
</feature>
<evidence type="ECO:0000256" key="7">
    <source>
        <dbReference type="ARBA" id="ARBA00023125"/>
    </source>
</evidence>
<protein>
    <recommendedName>
        <fullName evidence="16">Transcription factor Ken</fullName>
    </recommendedName>
</protein>
<dbReference type="InterPro" id="IPR036236">
    <property type="entry name" value="Znf_C2H2_sf"/>
</dbReference>
<dbReference type="FunFam" id="3.30.160.60:FF:002059">
    <property type="entry name" value="transcription factor Ken"/>
    <property type="match status" value="1"/>
</dbReference>
<evidence type="ECO:0000256" key="2">
    <source>
        <dbReference type="ARBA" id="ARBA00022723"/>
    </source>
</evidence>
<proteinExistence type="predicted"/>
<dbReference type="FunFam" id="3.30.160.60:FF:002034">
    <property type="entry name" value="transcription factor Ken"/>
    <property type="match status" value="1"/>
</dbReference>
<dbReference type="Pfam" id="PF00096">
    <property type="entry name" value="zf-C2H2"/>
    <property type="match status" value="1"/>
</dbReference>
<dbReference type="PROSITE" id="PS50157">
    <property type="entry name" value="ZINC_FINGER_C2H2_2"/>
    <property type="match status" value="2"/>
</dbReference>
<keyword evidence="3" id="KW-0677">Repeat</keyword>
<dbReference type="GO" id="GO:0000978">
    <property type="term" value="F:RNA polymerase II cis-regulatory region sequence-specific DNA binding"/>
    <property type="evidence" value="ECO:0007669"/>
    <property type="project" value="TreeGrafter"/>
</dbReference>
<feature type="region of interest" description="Disordered" evidence="11">
    <location>
        <begin position="382"/>
        <end position="476"/>
    </location>
</feature>
<dbReference type="GO" id="GO:0005634">
    <property type="term" value="C:nucleus"/>
    <property type="evidence" value="ECO:0007669"/>
    <property type="project" value="UniProtKB-SubCell"/>
</dbReference>
<keyword evidence="9" id="KW-0539">Nucleus</keyword>
<dbReference type="Proteomes" id="UP000614350">
    <property type="component" value="Unassembled WGS sequence"/>
</dbReference>
<evidence type="ECO:0000256" key="9">
    <source>
        <dbReference type="ARBA" id="ARBA00023242"/>
    </source>
</evidence>
<feature type="domain" description="C2H2-type" evidence="13">
    <location>
        <begin position="480"/>
        <end position="507"/>
    </location>
</feature>
<keyword evidence="7" id="KW-0238">DNA-binding</keyword>
<evidence type="ECO:0000256" key="11">
    <source>
        <dbReference type="SAM" id="MobiDB-lite"/>
    </source>
</evidence>
<feature type="domain" description="C2H2-type" evidence="13">
    <location>
        <begin position="508"/>
        <end position="533"/>
    </location>
</feature>
<dbReference type="SUPFAM" id="SSF54695">
    <property type="entry name" value="POZ domain"/>
    <property type="match status" value="1"/>
</dbReference>
<comment type="subcellular location">
    <subcellularLocation>
        <location evidence="1">Nucleus</location>
    </subcellularLocation>
</comment>
<feature type="compositionally biased region" description="Polar residues" evidence="11">
    <location>
        <begin position="240"/>
        <end position="255"/>
    </location>
</feature>
<dbReference type="GO" id="GO:0008270">
    <property type="term" value="F:zinc ion binding"/>
    <property type="evidence" value="ECO:0007669"/>
    <property type="project" value="UniProtKB-KW"/>
</dbReference>
<dbReference type="InterPro" id="IPR000210">
    <property type="entry name" value="BTB/POZ_dom"/>
</dbReference>
<keyword evidence="15" id="KW-1185">Reference proteome</keyword>
<dbReference type="GO" id="GO:0003700">
    <property type="term" value="F:DNA-binding transcription factor activity"/>
    <property type="evidence" value="ECO:0007669"/>
    <property type="project" value="TreeGrafter"/>
</dbReference>
<evidence type="ECO:0000313" key="15">
    <source>
        <dbReference type="Proteomes" id="UP000614350"/>
    </source>
</evidence>
<keyword evidence="2" id="KW-0479">Metal-binding</keyword>
<evidence type="ECO:0000256" key="3">
    <source>
        <dbReference type="ARBA" id="ARBA00022737"/>
    </source>
</evidence>
<gene>
    <name evidence="14" type="ORF">HZH66_007335</name>
</gene>
<dbReference type="PROSITE" id="PS00028">
    <property type="entry name" value="ZINC_FINGER_C2H2_1"/>
    <property type="match status" value="3"/>
</dbReference>
<feature type="domain" description="BTB" evidence="12">
    <location>
        <begin position="128"/>
        <end position="193"/>
    </location>
</feature>
<organism evidence="14 15">
    <name type="scientific">Vespula vulgaris</name>
    <name type="common">Yellow jacket</name>
    <name type="synonym">Wasp</name>
    <dbReference type="NCBI Taxonomy" id="7454"/>
    <lineage>
        <taxon>Eukaryota</taxon>
        <taxon>Metazoa</taxon>
        <taxon>Ecdysozoa</taxon>
        <taxon>Arthropoda</taxon>
        <taxon>Hexapoda</taxon>
        <taxon>Insecta</taxon>
        <taxon>Pterygota</taxon>
        <taxon>Neoptera</taxon>
        <taxon>Endopterygota</taxon>
        <taxon>Hymenoptera</taxon>
        <taxon>Apocrita</taxon>
        <taxon>Aculeata</taxon>
        <taxon>Vespoidea</taxon>
        <taxon>Vespidae</taxon>
        <taxon>Vespinae</taxon>
        <taxon>Vespula</taxon>
    </lineage>
</organism>
<dbReference type="PANTHER" id="PTHR45993:SF7">
    <property type="entry name" value="TRANSCRIPTION FACTOR KEN"/>
    <property type="match status" value="1"/>
</dbReference>
<feature type="compositionally biased region" description="Basic and acidic residues" evidence="11">
    <location>
        <begin position="319"/>
        <end position="330"/>
    </location>
</feature>
<evidence type="ECO:0000259" key="12">
    <source>
        <dbReference type="PROSITE" id="PS50097"/>
    </source>
</evidence>
<dbReference type="InterPro" id="IPR011333">
    <property type="entry name" value="SKP1/BTB/POZ_sf"/>
</dbReference>
<dbReference type="Gene3D" id="3.30.710.10">
    <property type="entry name" value="Potassium Channel Kv1.1, Chain A"/>
    <property type="match status" value="1"/>
</dbReference>
<dbReference type="InterPro" id="IPR051497">
    <property type="entry name" value="Dev/Hematopoietic_TF"/>
</dbReference>
<evidence type="ECO:0000256" key="4">
    <source>
        <dbReference type="ARBA" id="ARBA00022771"/>
    </source>
</evidence>
<dbReference type="Gene3D" id="3.30.160.60">
    <property type="entry name" value="Classic Zinc Finger"/>
    <property type="match status" value="2"/>
</dbReference>
<evidence type="ECO:0000256" key="8">
    <source>
        <dbReference type="ARBA" id="ARBA00023163"/>
    </source>
</evidence>
<keyword evidence="6" id="KW-0805">Transcription regulation</keyword>
<dbReference type="PANTHER" id="PTHR45993">
    <property type="entry name" value="B-CELL LYMPHOMA/LEUKEMIA 11"/>
    <property type="match status" value="1"/>
</dbReference>
<evidence type="ECO:0000256" key="10">
    <source>
        <dbReference type="PROSITE-ProRule" id="PRU00042"/>
    </source>
</evidence>
<dbReference type="Pfam" id="PF00651">
    <property type="entry name" value="BTB"/>
    <property type="match status" value="1"/>
</dbReference>
<dbReference type="GO" id="GO:0006357">
    <property type="term" value="P:regulation of transcription by RNA polymerase II"/>
    <property type="evidence" value="ECO:0007669"/>
    <property type="project" value="TreeGrafter"/>
</dbReference>
<dbReference type="AlphaFoldDB" id="A0A834JXI3"/>
<dbReference type="SUPFAM" id="SSF57667">
    <property type="entry name" value="beta-beta-alpha zinc fingers"/>
    <property type="match status" value="1"/>
</dbReference>
<dbReference type="SMART" id="SM00355">
    <property type="entry name" value="ZnF_C2H2"/>
    <property type="match status" value="3"/>
</dbReference>
<name>A0A834JXI3_VESVU</name>
<evidence type="ECO:0008006" key="16">
    <source>
        <dbReference type="Google" id="ProtNLM"/>
    </source>
</evidence>
<keyword evidence="4 10" id="KW-0863">Zinc-finger</keyword>
<dbReference type="PROSITE" id="PS50097">
    <property type="entry name" value="BTB"/>
    <property type="match status" value="1"/>
</dbReference>
<feature type="compositionally biased region" description="Pro residues" evidence="11">
    <location>
        <begin position="460"/>
        <end position="469"/>
    </location>
</feature>
<keyword evidence="8" id="KW-0804">Transcription</keyword>
<feature type="compositionally biased region" description="Polar residues" evidence="11">
    <location>
        <begin position="303"/>
        <end position="318"/>
    </location>
</feature>
<feature type="compositionally biased region" description="Basic and acidic residues" evidence="11">
    <location>
        <begin position="287"/>
        <end position="302"/>
    </location>
</feature>
<feature type="region of interest" description="Disordered" evidence="11">
    <location>
        <begin position="267"/>
        <end position="330"/>
    </location>
</feature>
<feature type="compositionally biased region" description="Acidic residues" evidence="11">
    <location>
        <begin position="267"/>
        <end position="280"/>
    </location>
</feature>
<evidence type="ECO:0000256" key="6">
    <source>
        <dbReference type="ARBA" id="ARBA00023015"/>
    </source>
</evidence>